<evidence type="ECO:0000256" key="1">
    <source>
        <dbReference type="SAM" id="MobiDB-lite"/>
    </source>
</evidence>
<keyword evidence="2" id="KW-1133">Transmembrane helix</keyword>
<dbReference type="OrthoDB" id="3266475at2759"/>
<name>A0A1Y2IWY9_TRAC3</name>
<dbReference type="AlphaFoldDB" id="A0A1Y2IWY9"/>
<evidence type="ECO:0000313" key="5">
    <source>
        <dbReference type="Proteomes" id="UP000193067"/>
    </source>
</evidence>
<dbReference type="EMBL" id="KZ084096">
    <property type="protein sequence ID" value="OSD04452.1"/>
    <property type="molecule type" value="Genomic_DNA"/>
</dbReference>
<keyword evidence="2" id="KW-0812">Transmembrane</keyword>
<accession>A0A1Y2IWY9</accession>
<feature type="region of interest" description="Disordered" evidence="1">
    <location>
        <begin position="291"/>
        <end position="319"/>
    </location>
</feature>
<sequence>MRLSLVVCASVFASTALAVPLNDSAESLSLQGRGFDGLFDGFNGKGQLDTASVNLPDTASLPAVTHAPEDSGVKSFIGFVTSAEATASKSKSKDAATSIPTGTAYSVIGTLPPLQTPSGTYSAFAPATPTSSDPSPTSSNQSAASRASASSSGTSEWKIIGVAVIAFTTVAGILLLSVFFDHWWRFVRDLFGRRRRGGRGADADAELVPDWEKAEWHLRFGQDRQRYPSFGSLPSIARVQPPPAAAPGPARELAAGRTRGQALGQAADMVGGSPGLQQGVGLGFGRVGSVRRDESVRRDGREPMVGGGGAVGAGQSPLLAGGQRRQEGLKNPFEDDARSVIAEDVYGGVE</sequence>
<feature type="compositionally biased region" description="Basic and acidic residues" evidence="1">
    <location>
        <begin position="291"/>
        <end position="302"/>
    </location>
</feature>
<evidence type="ECO:0000313" key="4">
    <source>
        <dbReference type="EMBL" id="OSD04452.1"/>
    </source>
</evidence>
<proteinExistence type="predicted"/>
<organism evidence="4 5">
    <name type="scientific">Trametes coccinea (strain BRFM310)</name>
    <name type="common">Pycnoporus coccineus</name>
    <dbReference type="NCBI Taxonomy" id="1353009"/>
    <lineage>
        <taxon>Eukaryota</taxon>
        <taxon>Fungi</taxon>
        <taxon>Dikarya</taxon>
        <taxon>Basidiomycota</taxon>
        <taxon>Agaricomycotina</taxon>
        <taxon>Agaricomycetes</taxon>
        <taxon>Polyporales</taxon>
        <taxon>Polyporaceae</taxon>
        <taxon>Trametes</taxon>
    </lineage>
</organism>
<feature type="transmembrane region" description="Helical" evidence="2">
    <location>
        <begin position="159"/>
        <end position="184"/>
    </location>
</feature>
<evidence type="ECO:0000256" key="3">
    <source>
        <dbReference type="SAM" id="SignalP"/>
    </source>
</evidence>
<gene>
    <name evidence="4" type="ORF">PYCCODRAFT_1465928</name>
</gene>
<feature type="compositionally biased region" description="Low complexity" evidence="1">
    <location>
        <begin position="120"/>
        <end position="148"/>
    </location>
</feature>
<evidence type="ECO:0000256" key="2">
    <source>
        <dbReference type="SAM" id="Phobius"/>
    </source>
</evidence>
<feature type="signal peptide" evidence="3">
    <location>
        <begin position="1"/>
        <end position="18"/>
    </location>
</feature>
<keyword evidence="3" id="KW-0732">Signal</keyword>
<reference evidence="4 5" key="1">
    <citation type="journal article" date="2015" name="Biotechnol. Biofuels">
        <title>Enhanced degradation of softwood versus hardwood by the white-rot fungus Pycnoporus coccineus.</title>
        <authorList>
            <person name="Couturier M."/>
            <person name="Navarro D."/>
            <person name="Chevret D."/>
            <person name="Henrissat B."/>
            <person name="Piumi F."/>
            <person name="Ruiz-Duenas F.J."/>
            <person name="Martinez A.T."/>
            <person name="Grigoriev I.V."/>
            <person name="Riley R."/>
            <person name="Lipzen A."/>
            <person name="Berrin J.G."/>
            <person name="Master E.R."/>
            <person name="Rosso M.N."/>
        </authorList>
    </citation>
    <scope>NUCLEOTIDE SEQUENCE [LARGE SCALE GENOMIC DNA]</scope>
    <source>
        <strain evidence="4 5">BRFM310</strain>
    </source>
</reference>
<feature type="region of interest" description="Disordered" evidence="1">
    <location>
        <begin position="119"/>
        <end position="148"/>
    </location>
</feature>
<protein>
    <submittedName>
        <fullName evidence="4">Uncharacterized protein</fullName>
    </submittedName>
</protein>
<keyword evidence="5" id="KW-1185">Reference proteome</keyword>
<feature type="chain" id="PRO_5012078997" evidence="3">
    <location>
        <begin position="19"/>
        <end position="350"/>
    </location>
</feature>
<keyword evidence="2" id="KW-0472">Membrane</keyword>
<dbReference type="Proteomes" id="UP000193067">
    <property type="component" value="Unassembled WGS sequence"/>
</dbReference>